<proteinExistence type="predicted"/>
<dbReference type="Proteomes" id="UP000222542">
    <property type="component" value="Unassembled WGS sequence"/>
</dbReference>
<gene>
    <name evidence="1" type="ORF">T459_02735</name>
</gene>
<keyword evidence="2" id="KW-1185">Reference proteome</keyword>
<name>A0A2G3AL20_CAPAN</name>
<evidence type="ECO:0000313" key="2">
    <source>
        <dbReference type="Proteomes" id="UP000222542"/>
    </source>
</evidence>
<reference evidence="1 2" key="1">
    <citation type="journal article" date="2014" name="Nat. Genet.">
        <title>Genome sequence of the hot pepper provides insights into the evolution of pungency in Capsicum species.</title>
        <authorList>
            <person name="Kim S."/>
            <person name="Park M."/>
            <person name="Yeom S.I."/>
            <person name="Kim Y.M."/>
            <person name="Lee J.M."/>
            <person name="Lee H.A."/>
            <person name="Seo E."/>
            <person name="Choi J."/>
            <person name="Cheong K."/>
            <person name="Kim K.T."/>
            <person name="Jung K."/>
            <person name="Lee G.W."/>
            <person name="Oh S.K."/>
            <person name="Bae C."/>
            <person name="Kim S.B."/>
            <person name="Lee H.Y."/>
            <person name="Kim S.Y."/>
            <person name="Kim M.S."/>
            <person name="Kang B.C."/>
            <person name="Jo Y.D."/>
            <person name="Yang H.B."/>
            <person name="Jeong H.J."/>
            <person name="Kang W.H."/>
            <person name="Kwon J.K."/>
            <person name="Shin C."/>
            <person name="Lim J.Y."/>
            <person name="Park J.H."/>
            <person name="Huh J.H."/>
            <person name="Kim J.S."/>
            <person name="Kim B.D."/>
            <person name="Cohen O."/>
            <person name="Paran I."/>
            <person name="Suh M.C."/>
            <person name="Lee S.B."/>
            <person name="Kim Y.K."/>
            <person name="Shin Y."/>
            <person name="Noh S.J."/>
            <person name="Park J."/>
            <person name="Seo Y.S."/>
            <person name="Kwon S.Y."/>
            <person name="Kim H.A."/>
            <person name="Park J.M."/>
            <person name="Kim H.J."/>
            <person name="Choi S.B."/>
            <person name="Bosland P.W."/>
            <person name="Reeves G."/>
            <person name="Jo S.H."/>
            <person name="Lee B.W."/>
            <person name="Cho H.T."/>
            <person name="Choi H.S."/>
            <person name="Lee M.S."/>
            <person name="Yu Y."/>
            <person name="Do Choi Y."/>
            <person name="Park B.S."/>
            <person name="van Deynze A."/>
            <person name="Ashrafi H."/>
            <person name="Hill T."/>
            <person name="Kim W.T."/>
            <person name="Pai H.S."/>
            <person name="Ahn H.K."/>
            <person name="Yeam I."/>
            <person name="Giovannoni J.J."/>
            <person name="Rose J.K."/>
            <person name="Sorensen I."/>
            <person name="Lee S.J."/>
            <person name="Kim R.W."/>
            <person name="Choi I.Y."/>
            <person name="Choi B.S."/>
            <person name="Lim J.S."/>
            <person name="Lee Y.H."/>
            <person name="Choi D."/>
        </authorList>
    </citation>
    <scope>NUCLEOTIDE SEQUENCE [LARGE SCALE GENOMIC DNA]</scope>
    <source>
        <strain evidence="2">cv. CM334</strain>
    </source>
</reference>
<reference evidence="1 2" key="2">
    <citation type="journal article" date="2017" name="Genome Biol.">
        <title>New reference genome sequences of hot pepper reveal the massive evolution of plant disease-resistance genes by retroduplication.</title>
        <authorList>
            <person name="Kim S."/>
            <person name="Park J."/>
            <person name="Yeom S.I."/>
            <person name="Kim Y.M."/>
            <person name="Seo E."/>
            <person name="Kim K.T."/>
            <person name="Kim M.S."/>
            <person name="Lee J.M."/>
            <person name="Cheong K."/>
            <person name="Shin H.S."/>
            <person name="Kim S.B."/>
            <person name="Han K."/>
            <person name="Lee J."/>
            <person name="Park M."/>
            <person name="Lee H.A."/>
            <person name="Lee H.Y."/>
            <person name="Lee Y."/>
            <person name="Oh S."/>
            <person name="Lee J.H."/>
            <person name="Choi E."/>
            <person name="Choi E."/>
            <person name="Lee S.E."/>
            <person name="Jeon J."/>
            <person name="Kim H."/>
            <person name="Choi G."/>
            <person name="Song H."/>
            <person name="Lee J."/>
            <person name="Lee S.C."/>
            <person name="Kwon J.K."/>
            <person name="Lee H.Y."/>
            <person name="Koo N."/>
            <person name="Hong Y."/>
            <person name="Kim R.W."/>
            <person name="Kang W.H."/>
            <person name="Huh J.H."/>
            <person name="Kang B.C."/>
            <person name="Yang T.J."/>
            <person name="Lee Y.H."/>
            <person name="Bennetzen J.L."/>
            <person name="Choi D."/>
        </authorList>
    </citation>
    <scope>NUCLEOTIDE SEQUENCE [LARGE SCALE GENOMIC DNA]</scope>
    <source>
        <strain evidence="2">cv. CM334</strain>
    </source>
</reference>
<dbReference type="AlphaFoldDB" id="A0A2G3AL20"/>
<dbReference type="PANTHER" id="PTHR48450:SF1">
    <property type="entry name" value="DUF1985 DOMAIN-CONTAINING PROTEIN"/>
    <property type="match status" value="1"/>
</dbReference>
<protein>
    <submittedName>
        <fullName evidence="1">Uncharacterized protein</fullName>
    </submittedName>
</protein>
<organism evidence="1 2">
    <name type="scientific">Capsicum annuum</name>
    <name type="common">Capsicum pepper</name>
    <dbReference type="NCBI Taxonomy" id="4072"/>
    <lineage>
        <taxon>Eukaryota</taxon>
        <taxon>Viridiplantae</taxon>
        <taxon>Streptophyta</taxon>
        <taxon>Embryophyta</taxon>
        <taxon>Tracheophyta</taxon>
        <taxon>Spermatophyta</taxon>
        <taxon>Magnoliopsida</taxon>
        <taxon>eudicotyledons</taxon>
        <taxon>Gunneridae</taxon>
        <taxon>Pentapetalae</taxon>
        <taxon>asterids</taxon>
        <taxon>lamiids</taxon>
        <taxon>Solanales</taxon>
        <taxon>Solanaceae</taxon>
        <taxon>Solanoideae</taxon>
        <taxon>Capsiceae</taxon>
        <taxon>Capsicum</taxon>
    </lineage>
</organism>
<dbReference type="PANTHER" id="PTHR48450">
    <property type="entry name" value="DUF1985 DOMAIN-CONTAINING PROTEIN"/>
    <property type="match status" value="1"/>
</dbReference>
<accession>A0A2G3AL20</accession>
<dbReference type="Gramene" id="PHT94853">
    <property type="protein sequence ID" value="PHT94853"/>
    <property type="gene ID" value="T459_02735"/>
</dbReference>
<dbReference type="EMBL" id="AYRZ02000001">
    <property type="protein sequence ID" value="PHT94853.1"/>
    <property type="molecule type" value="Genomic_DNA"/>
</dbReference>
<evidence type="ECO:0000313" key="1">
    <source>
        <dbReference type="EMBL" id="PHT94853.1"/>
    </source>
</evidence>
<sequence length="83" mass="9575">MYFGGDEEPYKAMLFQAFEDKVWGQNGDDALKIVILYFIHRFILSGEMHTCNNPELLPSRYTVLTTLKDHKLTHELVPAVSTE</sequence>
<comment type="caution">
    <text evidence="1">The sequence shown here is derived from an EMBL/GenBank/DDBJ whole genome shotgun (WGS) entry which is preliminary data.</text>
</comment>